<accession>A0A7Y9LQB5</accession>
<dbReference type="InterPro" id="IPR035906">
    <property type="entry name" value="MetI-like_sf"/>
</dbReference>
<evidence type="ECO:0000256" key="2">
    <source>
        <dbReference type="ARBA" id="ARBA00022448"/>
    </source>
</evidence>
<dbReference type="EMBL" id="JACBYR010000003">
    <property type="protein sequence ID" value="NYE85843.1"/>
    <property type="molecule type" value="Genomic_DNA"/>
</dbReference>
<dbReference type="CDD" id="cd06261">
    <property type="entry name" value="TM_PBP2"/>
    <property type="match status" value="1"/>
</dbReference>
<dbReference type="PROSITE" id="PS50928">
    <property type="entry name" value="ABC_TM1"/>
    <property type="match status" value="1"/>
</dbReference>
<gene>
    <name evidence="9" type="ORF">FHW18_005162</name>
</gene>
<keyword evidence="3" id="KW-1003">Cell membrane</keyword>
<keyword evidence="2 7" id="KW-0813">Transport</keyword>
<feature type="transmembrane region" description="Helical" evidence="7">
    <location>
        <begin position="84"/>
        <end position="107"/>
    </location>
</feature>
<feature type="transmembrane region" description="Helical" evidence="7">
    <location>
        <begin position="188"/>
        <end position="209"/>
    </location>
</feature>
<evidence type="ECO:0000313" key="9">
    <source>
        <dbReference type="EMBL" id="NYE85843.1"/>
    </source>
</evidence>
<feature type="transmembrane region" description="Helical" evidence="7">
    <location>
        <begin position="127"/>
        <end position="153"/>
    </location>
</feature>
<dbReference type="Pfam" id="PF00528">
    <property type="entry name" value="BPD_transp_1"/>
    <property type="match status" value="1"/>
</dbReference>
<evidence type="ECO:0000256" key="7">
    <source>
        <dbReference type="RuleBase" id="RU363032"/>
    </source>
</evidence>
<dbReference type="Proteomes" id="UP000542125">
    <property type="component" value="Unassembled WGS sequence"/>
</dbReference>
<evidence type="ECO:0000259" key="8">
    <source>
        <dbReference type="PROSITE" id="PS50928"/>
    </source>
</evidence>
<comment type="subcellular location">
    <subcellularLocation>
        <location evidence="1 7">Cell membrane</location>
        <topology evidence="1 7">Multi-pass membrane protein</topology>
    </subcellularLocation>
</comment>
<dbReference type="RefSeq" id="WP_179590287.1">
    <property type="nucleotide sequence ID" value="NZ_JACBYR010000003.1"/>
</dbReference>
<protein>
    <submittedName>
        <fullName evidence="9">Phosphonate transport system permease protein</fullName>
    </submittedName>
</protein>
<dbReference type="PANTHER" id="PTHR30043">
    <property type="entry name" value="PHOSPHONATES TRANSPORT SYSTEM PERMEASE PROTEIN"/>
    <property type="match status" value="1"/>
</dbReference>
<keyword evidence="6 7" id="KW-0472">Membrane</keyword>
<evidence type="ECO:0000256" key="4">
    <source>
        <dbReference type="ARBA" id="ARBA00022692"/>
    </source>
</evidence>
<feature type="transmembrane region" description="Helical" evidence="7">
    <location>
        <begin position="216"/>
        <end position="234"/>
    </location>
</feature>
<dbReference type="NCBIfam" id="TIGR01097">
    <property type="entry name" value="PhnE"/>
    <property type="match status" value="1"/>
</dbReference>
<dbReference type="InterPro" id="IPR000515">
    <property type="entry name" value="MetI-like"/>
</dbReference>
<dbReference type="Gene3D" id="1.10.3720.10">
    <property type="entry name" value="MetI-like"/>
    <property type="match status" value="1"/>
</dbReference>
<evidence type="ECO:0000256" key="6">
    <source>
        <dbReference type="ARBA" id="ARBA00023136"/>
    </source>
</evidence>
<dbReference type="GO" id="GO:0005886">
    <property type="term" value="C:plasma membrane"/>
    <property type="evidence" value="ECO:0007669"/>
    <property type="project" value="UniProtKB-SubCell"/>
</dbReference>
<keyword evidence="10" id="KW-1185">Reference proteome</keyword>
<comment type="caution">
    <text evidence="9">The sequence shown here is derived from an EMBL/GenBank/DDBJ whole genome shotgun (WGS) entry which is preliminary data.</text>
</comment>
<keyword evidence="5 7" id="KW-1133">Transmembrane helix</keyword>
<organism evidence="9 10">
    <name type="scientific">Pigmentiphaga litoralis</name>
    <dbReference type="NCBI Taxonomy" id="516702"/>
    <lineage>
        <taxon>Bacteria</taxon>
        <taxon>Pseudomonadati</taxon>
        <taxon>Pseudomonadota</taxon>
        <taxon>Betaproteobacteria</taxon>
        <taxon>Burkholderiales</taxon>
        <taxon>Alcaligenaceae</taxon>
        <taxon>Pigmentiphaga</taxon>
    </lineage>
</organism>
<feature type="domain" description="ABC transmembrane type-1" evidence="8">
    <location>
        <begin position="78"/>
        <end position="261"/>
    </location>
</feature>
<reference evidence="9 10" key="1">
    <citation type="submission" date="2020-07" db="EMBL/GenBank/DDBJ databases">
        <title>Genomic Encyclopedia of Type Strains, Phase IV (KMG-V): Genome sequencing to study the core and pangenomes of soil and plant-associated prokaryotes.</title>
        <authorList>
            <person name="Whitman W."/>
        </authorList>
    </citation>
    <scope>NUCLEOTIDE SEQUENCE [LARGE SCALE GENOMIC DNA]</scope>
    <source>
        <strain evidence="9 10">SAS40</strain>
    </source>
</reference>
<name>A0A7Y9LQB5_9BURK</name>
<keyword evidence="4 7" id="KW-0812">Transmembrane</keyword>
<comment type="similarity">
    <text evidence="7">Belongs to the binding-protein-dependent transport system permease family.</text>
</comment>
<evidence type="ECO:0000313" key="10">
    <source>
        <dbReference type="Proteomes" id="UP000542125"/>
    </source>
</evidence>
<proteinExistence type="inferred from homology"/>
<dbReference type="AlphaFoldDB" id="A0A7Y9LQB5"/>
<dbReference type="PANTHER" id="PTHR30043:SF1">
    <property type="entry name" value="ABC TRANSPORT SYSTEM PERMEASE PROTEIN P69"/>
    <property type="match status" value="1"/>
</dbReference>
<dbReference type="SUPFAM" id="SSF161098">
    <property type="entry name" value="MetI-like"/>
    <property type="match status" value="1"/>
</dbReference>
<evidence type="ECO:0000256" key="5">
    <source>
        <dbReference type="ARBA" id="ARBA00022989"/>
    </source>
</evidence>
<dbReference type="InterPro" id="IPR005769">
    <property type="entry name" value="PhnE/PtxC"/>
</dbReference>
<feature type="transmembrane region" description="Helical" evidence="7">
    <location>
        <begin position="21"/>
        <end position="39"/>
    </location>
</feature>
<feature type="transmembrane region" description="Helical" evidence="7">
    <location>
        <begin position="240"/>
        <end position="260"/>
    </location>
</feature>
<evidence type="ECO:0000256" key="1">
    <source>
        <dbReference type="ARBA" id="ARBA00004651"/>
    </source>
</evidence>
<dbReference type="GO" id="GO:0015416">
    <property type="term" value="F:ABC-type phosphonate transporter activity"/>
    <property type="evidence" value="ECO:0007669"/>
    <property type="project" value="InterPro"/>
</dbReference>
<evidence type="ECO:0000256" key="3">
    <source>
        <dbReference type="ARBA" id="ARBA00022475"/>
    </source>
</evidence>
<sequence>MRSHVTSYTWTGPSPRSTQSWLTLGIAVAAAVWALQWSAGGAQLSWGELASGLPQILDFAGRTMPPDWSILGRLWAPAIETIQIAIWGTLLAVVPAVPLSFLAARNLQSNRWAYRITRQGMNVVRSINELILALVFVSAVGLGPFPGVLALALHGAGMLGKFFAEAIEEIDQGPVEALRATGARPLQVIVFAVLPQVITAWIAVVLYRFEVNLRSATVLGMVGAGGLGFELVSSLKLFRYQETATCIIVITVMVIAADAISNRLRHRIQHNGRHG</sequence>